<keyword evidence="2" id="KW-1185">Reference proteome</keyword>
<evidence type="ECO:0000313" key="1">
    <source>
        <dbReference type="EMBL" id="KAK9805208.1"/>
    </source>
</evidence>
<protein>
    <recommendedName>
        <fullName evidence="3">Peptidase M10 metallopeptidase domain-containing protein</fullName>
    </recommendedName>
</protein>
<comment type="caution">
    <text evidence="1">The sequence shown here is derived from an EMBL/GenBank/DDBJ whole genome shotgun (WGS) entry which is preliminary data.</text>
</comment>
<dbReference type="Proteomes" id="UP001489004">
    <property type="component" value="Unassembled WGS sequence"/>
</dbReference>
<organism evidence="1 2">
    <name type="scientific">[Myrmecia] bisecta</name>
    <dbReference type="NCBI Taxonomy" id="41462"/>
    <lineage>
        <taxon>Eukaryota</taxon>
        <taxon>Viridiplantae</taxon>
        <taxon>Chlorophyta</taxon>
        <taxon>core chlorophytes</taxon>
        <taxon>Trebouxiophyceae</taxon>
        <taxon>Trebouxiales</taxon>
        <taxon>Trebouxiaceae</taxon>
        <taxon>Myrmecia</taxon>
    </lineage>
</organism>
<evidence type="ECO:0008006" key="3">
    <source>
        <dbReference type="Google" id="ProtNLM"/>
    </source>
</evidence>
<dbReference type="GO" id="GO:0008237">
    <property type="term" value="F:metallopeptidase activity"/>
    <property type="evidence" value="ECO:0007669"/>
    <property type="project" value="InterPro"/>
</dbReference>
<dbReference type="InterPro" id="IPR024079">
    <property type="entry name" value="MetalloPept_cat_dom_sf"/>
</dbReference>
<sequence length="139" mass="15970">MELNPRPTKLIPLYCWYDRVVEHETGHTLGFPHEHMRREIVNKIDPQAAYAYFGRPPNNWDRTTVDQQDKKPIPGGLDINEADFDFAHKLYPPVGAQIVHAGANGHVHKAEKSAWDESADVTHEEFKKRLEAICLDTEE</sequence>
<dbReference type="SUPFAM" id="SSF55486">
    <property type="entry name" value="Metalloproteases ('zincins'), catalytic domain"/>
    <property type="match status" value="1"/>
</dbReference>
<reference evidence="1 2" key="1">
    <citation type="journal article" date="2024" name="Nat. Commun.">
        <title>Phylogenomics reveals the evolutionary origins of lichenization in chlorophyte algae.</title>
        <authorList>
            <person name="Puginier C."/>
            <person name="Libourel C."/>
            <person name="Otte J."/>
            <person name="Skaloud P."/>
            <person name="Haon M."/>
            <person name="Grisel S."/>
            <person name="Petersen M."/>
            <person name="Berrin J.G."/>
            <person name="Delaux P.M."/>
            <person name="Dal Grande F."/>
            <person name="Keller J."/>
        </authorList>
    </citation>
    <scope>NUCLEOTIDE SEQUENCE [LARGE SCALE GENOMIC DNA]</scope>
    <source>
        <strain evidence="1 2">SAG 2043</strain>
    </source>
</reference>
<name>A0AAW1PAZ4_9CHLO</name>
<evidence type="ECO:0000313" key="2">
    <source>
        <dbReference type="Proteomes" id="UP001489004"/>
    </source>
</evidence>
<gene>
    <name evidence="1" type="ORF">WJX72_005998</name>
</gene>
<dbReference type="EMBL" id="JALJOR010000016">
    <property type="protein sequence ID" value="KAK9805208.1"/>
    <property type="molecule type" value="Genomic_DNA"/>
</dbReference>
<dbReference type="AlphaFoldDB" id="A0AAW1PAZ4"/>
<proteinExistence type="predicted"/>
<dbReference type="Gene3D" id="3.40.390.10">
    <property type="entry name" value="Collagenase (Catalytic Domain)"/>
    <property type="match status" value="1"/>
</dbReference>
<accession>A0AAW1PAZ4</accession>